<keyword evidence="2" id="KW-1185">Reference proteome</keyword>
<dbReference type="AlphaFoldDB" id="A0A401JF19"/>
<dbReference type="RefSeq" id="WP_124705013.1">
    <property type="nucleotide sequence ID" value="NZ_BGOW01000017.1"/>
</dbReference>
<dbReference type="OrthoDB" id="8812168at2"/>
<dbReference type="Pfam" id="PF23840">
    <property type="entry name" value="Phage_tail_terminator"/>
    <property type="match status" value="1"/>
</dbReference>
<name>A0A401JF19_9PROT</name>
<sequence length="144" mass="15396">MIADYLAAGALIEAHVRANLPQLDVKAITDIADLDAKTAKDLALFVIYDGDTPAGIAGQNESQLVQQHWLLVLAVRNRRGQATGAGVQDAAGPLLAELIALMLGWRPSAEFTALRRASAPKPGFSASFGYYPLRFETYLITEGA</sequence>
<proteinExistence type="predicted"/>
<comment type="caution">
    <text evidence="1">The sequence shown here is derived from an EMBL/GenBank/DDBJ whole genome shotgun (WGS) entry which is preliminary data.</text>
</comment>
<protein>
    <submittedName>
        <fullName evidence="1">Phage protein</fullName>
    </submittedName>
</protein>
<gene>
    <name evidence="1" type="ORF">SFMTTN_2038</name>
</gene>
<accession>A0A401JF19</accession>
<dbReference type="EMBL" id="BGOW01000017">
    <property type="protein sequence ID" value="GBL46225.1"/>
    <property type="molecule type" value="Genomic_DNA"/>
</dbReference>
<dbReference type="Proteomes" id="UP000286806">
    <property type="component" value="Unassembled WGS sequence"/>
</dbReference>
<organism evidence="1 2">
    <name type="scientific">Sulfuriferula multivorans</name>
    <dbReference type="NCBI Taxonomy" id="1559896"/>
    <lineage>
        <taxon>Bacteria</taxon>
        <taxon>Pseudomonadati</taxon>
        <taxon>Pseudomonadota</taxon>
        <taxon>Betaproteobacteria</taxon>
        <taxon>Nitrosomonadales</taxon>
        <taxon>Sulfuricellaceae</taxon>
        <taxon>Sulfuriferula</taxon>
    </lineage>
</organism>
<reference evidence="1 2" key="1">
    <citation type="journal article" date="2019" name="Front. Microbiol.">
        <title>Genomes of Neutrophilic Sulfur-Oxidizing Chemolithoautotrophs Representing 9 Proteobacterial Species From 8 Genera.</title>
        <authorList>
            <person name="Watanabe T."/>
            <person name="Kojima H."/>
            <person name="Umezawa K."/>
            <person name="Hori C."/>
            <person name="Takasuka T.E."/>
            <person name="Kato Y."/>
            <person name="Fukui M."/>
        </authorList>
    </citation>
    <scope>NUCLEOTIDE SEQUENCE [LARGE SCALE GENOMIC DNA]</scope>
    <source>
        <strain evidence="1 2">TTN</strain>
    </source>
</reference>
<evidence type="ECO:0000313" key="1">
    <source>
        <dbReference type="EMBL" id="GBL46225.1"/>
    </source>
</evidence>
<dbReference type="InterPro" id="IPR056912">
    <property type="entry name" value="Phage_JBD30_tail_term-like"/>
</dbReference>
<evidence type="ECO:0000313" key="2">
    <source>
        <dbReference type="Proteomes" id="UP000286806"/>
    </source>
</evidence>